<dbReference type="EMBL" id="CP000698">
    <property type="protein sequence ID" value="ABQ24437.1"/>
    <property type="molecule type" value="Genomic_DNA"/>
</dbReference>
<evidence type="ECO:0000256" key="5">
    <source>
        <dbReference type="HAMAP-Rule" id="MF_01114"/>
    </source>
</evidence>
<dbReference type="InterPro" id="IPR053925">
    <property type="entry name" value="RecX_HTH_3rd"/>
</dbReference>
<dbReference type="Gene3D" id="1.10.10.10">
    <property type="entry name" value="Winged helix-like DNA-binding domain superfamily/Winged helix DNA-binding domain"/>
    <property type="match status" value="3"/>
</dbReference>
<name>A5GDB8_GEOUR</name>
<organism evidence="9 10">
    <name type="scientific">Geotalea uraniireducens (strain Rf4)</name>
    <name type="common">Geobacter uraniireducens</name>
    <dbReference type="NCBI Taxonomy" id="351605"/>
    <lineage>
        <taxon>Bacteria</taxon>
        <taxon>Pseudomonadati</taxon>
        <taxon>Thermodesulfobacteriota</taxon>
        <taxon>Desulfuromonadia</taxon>
        <taxon>Geobacterales</taxon>
        <taxon>Geobacteraceae</taxon>
        <taxon>Geotalea</taxon>
    </lineage>
</organism>
<evidence type="ECO:0000259" key="6">
    <source>
        <dbReference type="Pfam" id="PF02631"/>
    </source>
</evidence>
<dbReference type="KEGG" id="gur:Gura_0221"/>
<evidence type="ECO:0000313" key="10">
    <source>
        <dbReference type="Proteomes" id="UP000006695"/>
    </source>
</evidence>
<evidence type="ECO:0000313" key="9">
    <source>
        <dbReference type="EMBL" id="ABQ24437.1"/>
    </source>
</evidence>
<proteinExistence type="inferred from homology"/>
<dbReference type="PANTHER" id="PTHR33602:SF1">
    <property type="entry name" value="REGULATORY PROTEIN RECX FAMILY PROTEIN"/>
    <property type="match status" value="1"/>
</dbReference>
<protein>
    <recommendedName>
        <fullName evidence="3 5">Regulatory protein RecX</fullName>
    </recommendedName>
</protein>
<dbReference type="HOGENOM" id="CLU_066607_3_3_7"/>
<evidence type="ECO:0000256" key="2">
    <source>
        <dbReference type="ARBA" id="ARBA00009695"/>
    </source>
</evidence>
<dbReference type="Pfam" id="PF02631">
    <property type="entry name" value="RecX_HTH2"/>
    <property type="match status" value="1"/>
</dbReference>
<feature type="domain" description="RecX first three-helical" evidence="8">
    <location>
        <begin position="7"/>
        <end position="46"/>
    </location>
</feature>
<dbReference type="Proteomes" id="UP000006695">
    <property type="component" value="Chromosome"/>
</dbReference>
<comment type="function">
    <text evidence="5">Modulates RecA activity.</text>
</comment>
<dbReference type="GO" id="GO:0005737">
    <property type="term" value="C:cytoplasm"/>
    <property type="evidence" value="ECO:0007669"/>
    <property type="project" value="UniProtKB-SubCell"/>
</dbReference>
<reference evidence="9 10" key="1">
    <citation type="submission" date="2007-05" db="EMBL/GenBank/DDBJ databases">
        <title>Complete sequence of Geobacter uraniireducens Rf4.</title>
        <authorList>
            <consortium name="US DOE Joint Genome Institute"/>
            <person name="Copeland A."/>
            <person name="Lucas S."/>
            <person name="Lapidus A."/>
            <person name="Barry K."/>
            <person name="Detter J.C."/>
            <person name="Glavina del Rio T."/>
            <person name="Hammon N."/>
            <person name="Israni S."/>
            <person name="Dalin E."/>
            <person name="Tice H."/>
            <person name="Pitluck S."/>
            <person name="Chertkov O."/>
            <person name="Brettin T."/>
            <person name="Bruce D."/>
            <person name="Han C."/>
            <person name="Schmutz J."/>
            <person name="Larimer F."/>
            <person name="Land M."/>
            <person name="Hauser L."/>
            <person name="Kyrpides N."/>
            <person name="Mikhailova N."/>
            <person name="Shelobolina E."/>
            <person name="Aklujkar M."/>
            <person name="Lovley D."/>
            <person name="Richardson P."/>
        </authorList>
    </citation>
    <scope>NUCLEOTIDE SEQUENCE [LARGE SCALE GENOMIC DNA]</scope>
    <source>
        <strain evidence="9 10">Rf4</strain>
    </source>
</reference>
<accession>A5GDB8</accession>
<dbReference type="InterPro" id="IPR003783">
    <property type="entry name" value="Regulatory_RecX"/>
</dbReference>
<dbReference type="GO" id="GO:0006282">
    <property type="term" value="P:regulation of DNA repair"/>
    <property type="evidence" value="ECO:0007669"/>
    <property type="project" value="UniProtKB-UniRule"/>
</dbReference>
<evidence type="ECO:0000256" key="3">
    <source>
        <dbReference type="ARBA" id="ARBA00018111"/>
    </source>
</evidence>
<evidence type="ECO:0000259" key="7">
    <source>
        <dbReference type="Pfam" id="PF21981"/>
    </source>
</evidence>
<evidence type="ECO:0000259" key="8">
    <source>
        <dbReference type="Pfam" id="PF21982"/>
    </source>
</evidence>
<dbReference type="InterPro" id="IPR053924">
    <property type="entry name" value="RecX_HTH_2nd"/>
</dbReference>
<dbReference type="AlphaFoldDB" id="A5GDB8"/>
<feature type="domain" description="RecX third three-helical" evidence="7">
    <location>
        <begin position="103"/>
        <end position="146"/>
    </location>
</feature>
<dbReference type="HAMAP" id="MF_01114">
    <property type="entry name" value="RecX"/>
    <property type="match status" value="1"/>
</dbReference>
<comment type="similarity">
    <text evidence="2 5">Belongs to the RecX family.</text>
</comment>
<keyword evidence="4 5" id="KW-0963">Cytoplasm</keyword>
<dbReference type="PANTHER" id="PTHR33602">
    <property type="entry name" value="REGULATORY PROTEIN RECX FAMILY PROTEIN"/>
    <property type="match status" value="1"/>
</dbReference>
<evidence type="ECO:0000256" key="1">
    <source>
        <dbReference type="ARBA" id="ARBA00004496"/>
    </source>
</evidence>
<dbReference type="Pfam" id="PF21982">
    <property type="entry name" value="RecX_HTH1"/>
    <property type="match status" value="1"/>
</dbReference>
<dbReference type="InterPro" id="IPR053926">
    <property type="entry name" value="RecX_HTH_1st"/>
</dbReference>
<evidence type="ECO:0000256" key="4">
    <source>
        <dbReference type="ARBA" id="ARBA00022490"/>
    </source>
</evidence>
<comment type="subcellular location">
    <subcellularLocation>
        <location evidence="1 5">Cytoplasm</location>
    </subcellularLocation>
</comment>
<dbReference type="STRING" id="351605.Gura_0221"/>
<dbReference type="Pfam" id="PF21981">
    <property type="entry name" value="RecX_HTH3"/>
    <property type="match status" value="1"/>
</dbReference>
<feature type="domain" description="RecX second three-helical" evidence="6">
    <location>
        <begin position="53"/>
        <end position="92"/>
    </location>
</feature>
<keyword evidence="10" id="KW-1185">Reference proteome</keyword>
<gene>
    <name evidence="5" type="primary">recX</name>
    <name evidence="9" type="ordered locus">Gura_0221</name>
</gene>
<dbReference type="InterPro" id="IPR036388">
    <property type="entry name" value="WH-like_DNA-bd_sf"/>
</dbReference>
<sequence>MEESGKALASALRTLTRRDHSEVELRRKLQDKGFAGGEVDAAIGKLKALGYLDDRRFAGQWAESAIRNGRGFGPRIRLELRRRGVSDSVIADVFARLAEDYGEEETLAALLARKFAGFKPNSADDREKRRVIGYLQRRGFSIAAILNVFREQ</sequence>